<keyword evidence="2" id="KW-1003">Cell membrane</keyword>
<keyword evidence="8" id="KW-1185">Reference proteome</keyword>
<dbReference type="AlphaFoldDB" id="A0A0R2NU16"/>
<feature type="transmembrane region" description="Helical" evidence="6">
    <location>
        <begin position="57"/>
        <end position="78"/>
    </location>
</feature>
<keyword evidence="5 6" id="KW-0472">Membrane</keyword>
<evidence type="ECO:0000313" key="7">
    <source>
        <dbReference type="EMBL" id="KRO29193.1"/>
    </source>
</evidence>
<dbReference type="PANTHER" id="PTHR32196">
    <property type="entry name" value="ABC TRANSPORTER PERMEASE PROTEIN YPHD-RELATED-RELATED"/>
    <property type="match status" value="1"/>
</dbReference>
<reference evidence="7 8" key="1">
    <citation type="journal article" date="2015" name="Genome Announc.">
        <title>Expanding the biotechnology potential of lactobacilli through comparative genomics of 213 strains and associated genera.</title>
        <authorList>
            <person name="Sun Z."/>
            <person name="Harris H.M."/>
            <person name="McCann A."/>
            <person name="Guo C."/>
            <person name="Argimon S."/>
            <person name="Zhang W."/>
            <person name="Yang X."/>
            <person name="Jeffery I.B."/>
            <person name="Cooney J.C."/>
            <person name="Kagawa T.F."/>
            <person name="Liu W."/>
            <person name="Song Y."/>
            <person name="Salvetti E."/>
            <person name="Wrobel A."/>
            <person name="Rasinkangas P."/>
            <person name="Parkhill J."/>
            <person name="Rea M.C."/>
            <person name="O'Sullivan O."/>
            <person name="Ritari J."/>
            <person name="Douillard F.P."/>
            <person name="Paul Ross R."/>
            <person name="Yang R."/>
            <person name="Briner A.E."/>
            <person name="Felis G.E."/>
            <person name="de Vos W.M."/>
            <person name="Barrangou R."/>
            <person name="Klaenhammer T.R."/>
            <person name="Caufield P.W."/>
            <person name="Cui Y."/>
            <person name="Zhang H."/>
            <person name="O'Toole P.W."/>
        </authorList>
    </citation>
    <scope>NUCLEOTIDE SEQUENCE [LARGE SCALE GENOMIC DNA]</scope>
    <source>
        <strain evidence="7 8">DSM 21115</strain>
    </source>
</reference>
<feature type="transmembrane region" description="Helical" evidence="6">
    <location>
        <begin position="182"/>
        <end position="202"/>
    </location>
</feature>
<name>A0A0R2NU16_9LACO</name>
<feature type="transmembrane region" description="Helical" evidence="6">
    <location>
        <begin position="12"/>
        <end position="31"/>
    </location>
</feature>
<accession>A0A0R2NU16</accession>
<dbReference type="GO" id="GO:0022857">
    <property type="term" value="F:transmembrane transporter activity"/>
    <property type="evidence" value="ECO:0007669"/>
    <property type="project" value="InterPro"/>
</dbReference>
<dbReference type="EMBL" id="AYGX02000017">
    <property type="protein sequence ID" value="KRO29193.1"/>
    <property type="molecule type" value="Genomic_DNA"/>
</dbReference>
<evidence type="ECO:0000256" key="6">
    <source>
        <dbReference type="SAM" id="Phobius"/>
    </source>
</evidence>
<dbReference type="RefSeq" id="WP_024626042.1">
    <property type="nucleotide sequence ID" value="NZ_AYGX02000017.1"/>
</dbReference>
<gene>
    <name evidence="7" type="ORF">DY78_GL001359</name>
</gene>
<feature type="transmembrane region" description="Helical" evidence="6">
    <location>
        <begin position="238"/>
        <end position="259"/>
    </location>
</feature>
<dbReference type="PANTHER" id="PTHR32196:SF69">
    <property type="entry name" value="BRANCHED-CHAIN AMINO ACID TRANSPORT SYSTEM, PERMEASE PROTEIN"/>
    <property type="match status" value="1"/>
</dbReference>
<proteinExistence type="predicted"/>
<feature type="transmembrane region" description="Helical" evidence="6">
    <location>
        <begin position="208"/>
        <end position="229"/>
    </location>
</feature>
<organism evidence="7 8">
    <name type="scientific">Lactiplantibacillus fabifermentans DSM 21115</name>
    <dbReference type="NCBI Taxonomy" id="1413187"/>
    <lineage>
        <taxon>Bacteria</taxon>
        <taxon>Bacillati</taxon>
        <taxon>Bacillota</taxon>
        <taxon>Bacilli</taxon>
        <taxon>Lactobacillales</taxon>
        <taxon>Lactobacillaceae</taxon>
        <taxon>Lactiplantibacillus</taxon>
    </lineage>
</organism>
<comment type="caution">
    <text evidence="7">The sequence shown here is derived from an EMBL/GenBank/DDBJ whole genome shotgun (WGS) entry which is preliminary data.</text>
</comment>
<feature type="transmembrane region" description="Helical" evidence="6">
    <location>
        <begin position="265"/>
        <end position="282"/>
    </location>
</feature>
<dbReference type="Pfam" id="PF02653">
    <property type="entry name" value="BPD_transp_2"/>
    <property type="match status" value="1"/>
</dbReference>
<evidence type="ECO:0000256" key="2">
    <source>
        <dbReference type="ARBA" id="ARBA00022475"/>
    </source>
</evidence>
<dbReference type="InterPro" id="IPR001851">
    <property type="entry name" value="ABC_transp_permease"/>
</dbReference>
<keyword evidence="3 6" id="KW-0812">Transmembrane</keyword>
<dbReference type="CDD" id="cd06574">
    <property type="entry name" value="TM_PBP1_branched-chain-AA_like"/>
    <property type="match status" value="1"/>
</dbReference>
<evidence type="ECO:0000256" key="5">
    <source>
        <dbReference type="ARBA" id="ARBA00023136"/>
    </source>
</evidence>
<protein>
    <submittedName>
        <fullName evidence="7">Abc transporter, permease protein</fullName>
    </submittedName>
</protein>
<evidence type="ECO:0000256" key="3">
    <source>
        <dbReference type="ARBA" id="ARBA00022692"/>
    </source>
</evidence>
<feature type="transmembrane region" description="Helical" evidence="6">
    <location>
        <begin position="134"/>
        <end position="161"/>
    </location>
</feature>
<evidence type="ECO:0000313" key="8">
    <source>
        <dbReference type="Proteomes" id="UP000050920"/>
    </source>
</evidence>
<keyword evidence="4 6" id="KW-1133">Transmembrane helix</keyword>
<dbReference type="GO" id="GO:0005886">
    <property type="term" value="C:plasma membrane"/>
    <property type="evidence" value="ECO:0007669"/>
    <property type="project" value="UniProtKB-SubCell"/>
</dbReference>
<comment type="subcellular location">
    <subcellularLocation>
        <location evidence="1">Cell membrane</location>
        <topology evidence="1">Multi-pass membrane protein</topology>
    </subcellularLocation>
</comment>
<sequence length="311" mass="32756">MSMIVSSVGQGLLWASLGVALFLTFRILDFADMTVEGTFPLGAAVAVTAISNGMNPYLASGLAFVAGAIAGLVTALLYTKGKVPFLLAGILVMTACSSINLRVMGGSSNISLLGKTTIFSSHFLESLPKYFDSVFVGFVVIAIITGLLIIFLQTNLGQAFIVTGDNRVMARSIGINTDNMTIMGLMVSNGIIGLGGALIAQNNGYADVSMGIGIIVIALASIIIGEVVFGELTLNQRLVAVTLGSIIYQFVRLLVLQLGFNTNDMNLLSALILALCLMLPQLNKGASRLTSRFGNLMQQLTHTLKKGVEKP</sequence>
<evidence type="ECO:0000256" key="4">
    <source>
        <dbReference type="ARBA" id="ARBA00022989"/>
    </source>
</evidence>
<dbReference type="Proteomes" id="UP000050920">
    <property type="component" value="Unassembled WGS sequence"/>
</dbReference>
<feature type="transmembrane region" description="Helical" evidence="6">
    <location>
        <begin position="85"/>
        <end position="103"/>
    </location>
</feature>
<evidence type="ECO:0000256" key="1">
    <source>
        <dbReference type="ARBA" id="ARBA00004651"/>
    </source>
</evidence>